<protein>
    <recommendedName>
        <fullName evidence="3">Addiction module protein</fullName>
    </recommendedName>
</protein>
<evidence type="ECO:0000313" key="1">
    <source>
        <dbReference type="EMBL" id="WBA41330.1"/>
    </source>
</evidence>
<keyword evidence="2" id="KW-1185">Reference proteome</keyword>
<accession>A0ABY7LLK2</accession>
<proteinExistence type="predicted"/>
<dbReference type="RefSeq" id="WP_269559406.1">
    <property type="nucleotide sequence ID" value="NZ_CP114767.1"/>
</dbReference>
<dbReference type="EMBL" id="CP114767">
    <property type="protein sequence ID" value="WBA41330.1"/>
    <property type="molecule type" value="Genomic_DNA"/>
</dbReference>
<reference evidence="1 2" key="1">
    <citation type="submission" date="2022-12" db="EMBL/GenBank/DDBJ databases">
        <title>Hymenobacter canadensis sp. nov. isolated from lake water of the Cambridge Bay, Canada.</title>
        <authorList>
            <person name="Kim W.H."/>
            <person name="Lee Y.M."/>
        </authorList>
    </citation>
    <scope>NUCLEOTIDE SEQUENCE [LARGE SCALE GENOMIC DNA]</scope>
    <source>
        <strain evidence="1 2">PAMC 29467</strain>
    </source>
</reference>
<evidence type="ECO:0008006" key="3">
    <source>
        <dbReference type="Google" id="ProtNLM"/>
    </source>
</evidence>
<organism evidence="1 2">
    <name type="scientific">Hymenobacter canadensis</name>
    <dbReference type="NCBI Taxonomy" id="2999067"/>
    <lineage>
        <taxon>Bacteria</taxon>
        <taxon>Pseudomonadati</taxon>
        <taxon>Bacteroidota</taxon>
        <taxon>Cytophagia</taxon>
        <taxon>Cytophagales</taxon>
        <taxon>Hymenobacteraceae</taxon>
        <taxon>Hymenobacter</taxon>
    </lineage>
</organism>
<sequence>MTVVLAPAEETVLRRLLPDLVRLSPAARLEAVSRLVESMQAEAPAIAEAPKTLADFVGSWADDPDADAMETAILQGRHSVSKPHLEDWD</sequence>
<dbReference type="Proteomes" id="UP001211005">
    <property type="component" value="Chromosome"/>
</dbReference>
<gene>
    <name evidence="1" type="ORF">O3303_16100</name>
</gene>
<evidence type="ECO:0000313" key="2">
    <source>
        <dbReference type="Proteomes" id="UP001211005"/>
    </source>
</evidence>
<name>A0ABY7LLK2_9BACT</name>